<dbReference type="NCBIfam" id="NF008573">
    <property type="entry name" value="PRK11525.1"/>
    <property type="match status" value="1"/>
</dbReference>
<dbReference type="RefSeq" id="WP_369711566.1">
    <property type="nucleotide sequence ID" value="NZ_CP165644.1"/>
</dbReference>
<evidence type="ECO:0000259" key="2">
    <source>
        <dbReference type="Pfam" id="PF02498"/>
    </source>
</evidence>
<proteinExistence type="predicted"/>
<feature type="domain" description="Bro-N" evidence="2">
    <location>
        <begin position="15"/>
        <end position="105"/>
    </location>
</feature>
<evidence type="ECO:0000313" key="3">
    <source>
        <dbReference type="EMBL" id="XDU67353.1"/>
    </source>
</evidence>
<accession>A0AB39VJA6</accession>
<name>A0AB39VJA6_9FUSO</name>
<evidence type="ECO:0000256" key="1">
    <source>
        <dbReference type="SAM" id="MobiDB-lite"/>
    </source>
</evidence>
<protein>
    <submittedName>
        <fullName evidence="3">DNA damage-inducible protein D</fullName>
    </submittedName>
</protein>
<gene>
    <name evidence="3" type="primary">dinD</name>
    <name evidence="3" type="ORF">AB8B22_02760</name>
</gene>
<dbReference type="Pfam" id="PF02498">
    <property type="entry name" value="Bro-N"/>
    <property type="match status" value="1"/>
</dbReference>
<dbReference type="EMBL" id="CP165644">
    <property type="protein sequence ID" value="XDU67353.1"/>
    <property type="molecule type" value="Genomic_DNA"/>
</dbReference>
<organism evidence="3">
    <name type="scientific">Leptotrichia rugosa</name>
    <dbReference type="NCBI Taxonomy" id="3239302"/>
    <lineage>
        <taxon>Bacteria</taxon>
        <taxon>Fusobacteriati</taxon>
        <taxon>Fusobacteriota</taxon>
        <taxon>Fusobacteriia</taxon>
        <taxon>Fusobacteriales</taxon>
        <taxon>Leptotrichiaceae</taxon>
        <taxon>Leptotrichia</taxon>
    </lineage>
</organism>
<dbReference type="InterPro" id="IPR003497">
    <property type="entry name" value="BRO_N_domain"/>
</dbReference>
<dbReference type="AlphaFoldDB" id="A0AB39VJA6"/>
<dbReference type="KEGG" id="lrug:AB8B22_02760"/>
<reference evidence="3" key="1">
    <citation type="submission" date="2024-07" db="EMBL/GenBank/DDBJ databases">
        <authorList>
            <person name="Li X.-J."/>
            <person name="Wang X."/>
        </authorList>
    </citation>
    <scope>NUCLEOTIDE SEQUENCE</scope>
    <source>
        <strain evidence="3">HSP-334</strain>
    </source>
</reference>
<sequence>MGDLREYNVSMFEDIKHLDENGIEFWYARELMTILEYTNWRNFEKLINKSITSLENSNIKVSDHFDVDIKIVEAGISKKTIEDYKLTRYACYILVQNGNPRKKAIALGQQYFAIQTRKQEIVESEFEELSEDERRLKLRSDVKGFNKLLAKEAQNVGVQNFGKFQNFGYKGLYNGETAIDIKKRKNLGKNEQILDHMGSTELAANYFRITQTEERLKKGDVNGEEQANNTHFKIGEKVRETMIEISGVAPEELPTPKKGIKQIQKEKNNLQRKVLKQ</sequence>
<feature type="region of interest" description="Disordered" evidence="1">
    <location>
        <begin position="247"/>
        <end position="277"/>
    </location>
</feature>